<protein>
    <recommendedName>
        <fullName evidence="2">Lysozyme inhibitor LprI-like N-terminal domain-containing protein</fullName>
    </recommendedName>
</protein>
<proteinExistence type="predicted"/>
<accession>A0AAN0P595</accession>
<dbReference type="PANTHER" id="PTHR39176:SF1">
    <property type="entry name" value="PERIPLASMIC PROTEIN"/>
    <property type="match status" value="1"/>
</dbReference>
<evidence type="ECO:0000259" key="2">
    <source>
        <dbReference type="Pfam" id="PF07007"/>
    </source>
</evidence>
<sequence length="119" mass="13937">MNKKIQTYILTIFISSCAFADKVGSVCIPDSTVFNDILNCYLADYKKNDKILNALYQKKISNLSKGNKEKLRESQRDWIKEKEAVCVADENEYGRESHFEAIKCQTEMTKERIYFLKKY</sequence>
<organism evidence="3 4">
    <name type="scientific">Acinetobacter oleivorans (strain JCM 16667 / KCTC 23045 / DR1)</name>
    <dbReference type="NCBI Taxonomy" id="436717"/>
    <lineage>
        <taxon>Bacteria</taxon>
        <taxon>Pseudomonadati</taxon>
        <taxon>Pseudomonadota</taxon>
        <taxon>Gammaproteobacteria</taxon>
        <taxon>Moraxellales</taxon>
        <taxon>Moraxellaceae</taxon>
        <taxon>Acinetobacter</taxon>
    </lineage>
</organism>
<keyword evidence="1" id="KW-0732">Signal</keyword>
<dbReference type="Proteomes" id="UP000000392">
    <property type="component" value="Chromosome"/>
</dbReference>
<dbReference type="RefSeq" id="WP_013196577.1">
    <property type="nucleotide sequence ID" value="NC_014259.1"/>
</dbReference>
<feature type="domain" description="Lysozyme inhibitor LprI-like N-terminal" evidence="2">
    <location>
        <begin position="36"/>
        <end position="116"/>
    </location>
</feature>
<name>A0AAN0P595_ACISD</name>
<dbReference type="GeneID" id="9380507"/>
<feature type="signal peptide" evidence="1">
    <location>
        <begin position="1"/>
        <end position="20"/>
    </location>
</feature>
<dbReference type="Pfam" id="PF07007">
    <property type="entry name" value="LprI"/>
    <property type="match status" value="1"/>
</dbReference>
<feature type="chain" id="PRO_5043003620" description="Lysozyme inhibitor LprI-like N-terminal domain-containing protein" evidence="1">
    <location>
        <begin position="21"/>
        <end position="119"/>
    </location>
</feature>
<dbReference type="EMBL" id="CP002080">
    <property type="protein sequence ID" value="ADI89018.1"/>
    <property type="molecule type" value="Genomic_DNA"/>
</dbReference>
<dbReference type="PANTHER" id="PTHR39176">
    <property type="entry name" value="PERIPLASMIC PROTEIN-RELATED"/>
    <property type="match status" value="1"/>
</dbReference>
<gene>
    <name evidence="3" type="ordered locus">AOLE_00575</name>
</gene>
<dbReference type="AlphaFoldDB" id="A0AAN0P595"/>
<evidence type="ECO:0000256" key="1">
    <source>
        <dbReference type="SAM" id="SignalP"/>
    </source>
</evidence>
<dbReference type="InterPro" id="IPR009739">
    <property type="entry name" value="LprI-like_N"/>
</dbReference>
<dbReference type="PROSITE" id="PS51257">
    <property type="entry name" value="PROKAR_LIPOPROTEIN"/>
    <property type="match status" value="1"/>
</dbReference>
<dbReference type="KEGG" id="acd:AOLE_00575"/>
<evidence type="ECO:0000313" key="4">
    <source>
        <dbReference type="Proteomes" id="UP000000392"/>
    </source>
</evidence>
<dbReference type="Gene3D" id="1.20.1270.180">
    <property type="match status" value="1"/>
</dbReference>
<evidence type="ECO:0000313" key="3">
    <source>
        <dbReference type="EMBL" id="ADI89018.1"/>
    </source>
</evidence>
<reference evidence="3 4" key="1">
    <citation type="journal article" date="2010" name="J. Bacteriol.">
        <title>Complete genome sequence of the diesel-degrading Acinetobacter sp. strain DR1.</title>
        <authorList>
            <person name="Jung J."/>
            <person name="Baek J.H."/>
            <person name="Park W."/>
        </authorList>
    </citation>
    <scope>NUCLEOTIDE SEQUENCE [LARGE SCALE GENOMIC DNA]</scope>
    <source>
        <strain evidence="4">JCM 16667 / KCTC 23045 / DR1</strain>
    </source>
</reference>